<feature type="domain" description="HTH gntR-type" evidence="4">
    <location>
        <begin position="7"/>
        <end position="74"/>
    </location>
</feature>
<sequence>MNNQDTQTRTDRLAEAIADAIMAGGFQPGAKLDEQMLAERYGVSRTPVREALRQVAATGLIALRPRRSAIVATVTPAELETLFGAMAELEATCARMCAISMTPMERRRLEALHGAMQAMVAAGDAEAYTDANQTFHSQIYAGTHNAVIAEMTANMRRRLSPFRRAQFRAPGRLSLSHAEHGAVLQAILAARAAEAHATMLHHVSLVEDAYEQLVEQASARLA</sequence>
<reference evidence="5" key="1">
    <citation type="submission" date="2019-03" db="EMBL/GenBank/DDBJ databases">
        <title>Afifella sp. nov., isolated from activated sludge.</title>
        <authorList>
            <person name="Li Q."/>
            <person name="Liu Y."/>
        </authorList>
    </citation>
    <scope>NUCLEOTIDE SEQUENCE</scope>
    <source>
        <strain evidence="5">L72</strain>
    </source>
</reference>
<dbReference type="Pfam" id="PF07729">
    <property type="entry name" value="FCD"/>
    <property type="match status" value="1"/>
</dbReference>
<dbReference type="RefSeq" id="WP_161141118.1">
    <property type="nucleotide sequence ID" value="NZ_SPKJ01000048.1"/>
</dbReference>
<keyword evidence="2" id="KW-0238">DNA-binding</keyword>
<comment type="caution">
    <text evidence="5">The sequence shown here is derived from an EMBL/GenBank/DDBJ whole genome shotgun (WGS) entry which is preliminary data.</text>
</comment>
<dbReference type="GO" id="GO:0003677">
    <property type="term" value="F:DNA binding"/>
    <property type="evidence" value="ECO:0007669"/>
    <property type="project" value="UniProtKB-KW"/>
</dbReference>
<dbReference type="PANTHER" id="PTHR43537">
    <property type="entry name" value="TRANSCRIPTIONAL REGULATOR, GNTR FAMILY"/>
    <property type="match status" value="1"/>
</dbReference>
<dbReference type="AlphaFoldDB" id="A0A964WU63"/>
<dbReference type="SMART" id="SM00345">
    <property type="entry name" value="HTH_GNTR"/>
    <property type="match status" value="1"/>
</dbReference>
<evidence type="ECO:0000256" key="1">
    <source>
        <dbReference type="ARBA" id="ARBA00023015"/>
    </source>
</evidence>
<accession>A0A964WU63</accession>
<proteinExistence type="predicted"/>
<dbReference type="CDD" id="cd07377">
    <property type="entry name" value="WHTH_GntR"/>
    <property type="match status" value="1"/>
</dbReference>
<dbReference type="PRINTS" id="PR00035">
    <property type="entry name" value="HTHGNTR"/>
</dbReference>
<dbReference type="InterPro" id="IPR036390">
    <property type="entry name" value="WH_DNA-bd_sf"/>
</dbReference>
<dbReference type="Gene3D" id="1.20.120.530">
    <property type="entry name" value="GntR ligand-binding domain-like"/>
    <property type="match status" value="1"/>
</dbReference>
<dbReference type="InterPro" id="IPR036388">
    <property type="entry name" value="WH-like_DNA-bd_sf"/>
</dbReference>
<dbReference type="InterPro" id="IPR000524">
    <property type="entry name" value="Tscrpt_reg_HTH_GntR"/>
</dbReference>
<keyword evidence="1" id="KW-0805">Transcription regulation</keyword>
<dbReference type="EMBL" id="SPKJ01000048">
    <property type="protein sequence ID" value="MYZ48772.1"/>
    <property type="molecule type" value="Genomic_DNA"/>
</dbReference>
<evidence type="ECO:0000259" key="4">
    <source>
        <dbReference type="PROSITE" id="PS50949"/>
    </source>
</evidence>
<protein>
    <submittedName>
        <fullName evidence="5">GntR family transcriptional regulator</fullName>
    </submittedName>
</protein>
<keyword evidence="3" id="KW-0804">Transcription</keyword>
<organism evidence="5 6">
    <name type="scientific">Propylenella binzhouense</name>
    <dbReference type="NCBI Taxonomy" id="2555902"/>
    <lineage>
        <taxon>Bacteria</taxon>
        <taxon>Pseudomonadati</taxon>
        <taxon>Pseudomonadota</taxon>
        <taxon>Alphaproteobacteria</taxon>
        <taxon>Hyphomicrobiales</taxon>
        <taxon>Propylenellaceae</taxon>
        <taxon>Propylenella</taxon>
    </lineage>
</organism>
<dbReference type="PROSITE" id="PS50949">
    <property type="entry name" value="HTH_GNTR"/>
    <property type="match status" value="1"/>
</dbReference>
<dbReference type="OrthoDB" id="9789310at2"/>
<dbReference type="PANTHER" id="PTHR43537:SF49">
    <property type="entry name" value="TRANSCRIPTIONAL REGULATORY PROTEIN"/>
    <property type="match status" value="1"/>
</dbReference>
<dbReference type="InterPro" id="IPR011711">
    <property type="entry name" value="GntR_C"/>
</dbReference>
<evidence type="ECO:0000313" key="5">
    <source>
        <dbReference type="EMBL" id="MYZ48772.1"/>
    </source>
</evidence>
<dbReference type="SMART" id="SM00895">
    <property type="entry name" value="FCD"/>
    <property type="match status" value="1"/>
</dbReference>
<evidence type="ECO:0000256" key="2">
    <source>
        <dbReference type="ARBA" id="ARBA00023125"/>
    </source>
</evidence>
<dbReference type="SUPFAM" id="SSF48008">
    <property type="entry name" value="GntR ligand-binding domain-like"/>
    <property type="match status" value="1"/>
</dbReference>
<keyword evidence="6" id="KW-1185">Reference proteome</keyword>
<name>A0A964WU63_9HYPH</name>
<evidence type="ECO:0000313" key="6">
    <source>
        <dbReference type="Proteomes" id="UP000773614"/>
    </source>
</evidence>
<evidence type="ECO:0000256" key="3">
    <source>
        <dbReference type="ARBA" id="ARBA00023163"/>
    </source>
</evidence>
<dbReference type="Proteomes" id="UP000773614">
    <property type="component" value="Unassembled WGS sequence"/>
</dbReference>
<dbReference type="Gene3D" id="1.10.10.10">
    <property type="entry name" value="Winged helix-like DNA-binding domain superfamily/Winged helix DNA-binding domain"/>
    <property type="match status" value="1"/>
</dbReference>
<dbReference type="GO" id="GO:0003700">
    <property type="term" value="F:DNA-binding transcription factor activity"/>
    <property type="evidence" value="ECO:0007669"/>
    <property type="project" value="InterPro"/>
</dbReference>
<dbReference type="Pfam" id="PF00392">
    <property type="entry name" value="GntR"/>
    <property type="match status" value="1"/>
</dbReference>
<dbReference type="SUPFAM" id="SSF46785">
    <property type="entry name" value="Winged helix' DNA-binding domain"/>
    <property type="match status" value="1"/>
</dbReference>
<gene>
    <name evidence="5" type="ORF">E4O86_13730</name>
</gene>
<dbReference type="InterPro" id="IPR008920">
    <property type="entry name" value="TF_FadR/GntR_C"/>
</dbReference>